<dbReference type="GeneID" id="118413110"/>
<evidence type="ECO:0000313" key="8">
    <source>
        <dbReference type="EMBL" id="EEN65021.1"/>
    </source>
</evidence>
<dbReference type="GO" id="GO:0019905">
    <property type="term" value="F:syntaxin binding"/>
    <property type="evidence" value="ECO:0007669"/>
    <property type="project" value="InterPro"/>
</dbReference>
<dbReference type="GO" id="GO:0031201">
    <property type="term" value="C:SNARE complex"/>
    <property type="evidence" value="ECO:0000318"/>
    <property type="project" value="GO_Central"/>
</dbReference>
<organism>
    <name type="scientific">Branchiostoma floridae</name>
    <name type="common">Florida lancelet</name>
    <name type="synonym">Amphioxus</name>
    <dbReference type="NCBI Taxonomy" id="7739"/>
    <lineage>
        <taxon>Eukaryota</taxon>
        <taxon>Metazoa</taxon>
        <taxon>Chordata</taxon>
        <taxon>Cephalochordata</taxon>
        <taxon>Leptocardii</taxon>
        <taxon>Amphioxiformes</taxon>
        <taxon>Branchiostomatidae</taxon>
        <taxon>Branchiostoma</taxon>
    </lineage>
</organism>
<keyword evidence="4" id="KW-0532">Neurotransmitter transport</keyword>
<evidence type="ECO:0000256" key="6">
    <source>
        <dbReference type="ARBA" id="ARBA00037297"/>
    </source>
</evidence>
<dbReference type="STRING" id="7739.C3Y3Z5"/>
<dbReference type="PANTHER" id="PTHR16705">
    <property type="entry name" value="COMPLEXIN"/>
    <property type="match status" value="1"/>
</dbReference>
<dbReference type="CDD" id="cd22808">
    <property type="entry name" value="Complexin_NTD_CPLX_I_II"/>
    <property type="match status" value="1"/>
</dbReference>
<name>C3Y3Z5_BRAFL</name>
<dbReference type="GO" id="GO:0050804">
    <property type="term" value="P:modulation of chemical synaptic transmission"/>
    <property type="evidence" value="ECO:0000318"/>
    <property type="project" value="GO_Central"/>
</dbReference>
<dbReference type="GO" id="GO:0031630">
    <property type="term" value="P:regulation of synaptic vesicle fusion to presynaptic active zone membrane"/>
    <property type="evidence" value="ECO:0000318"/>
    <property type="project" value="GO_Central"/>
</dbReference>
<feature type="compositionally biased region" description="Basic and acidic residues" evidence="7">
    <location>
        <begin position="50"/>
        <end position="88"/>
    </location>
</feature>
<keyword evidence="9" id="KW-1185">Reference proteome</keyword>
<evidence type="ECO:0000256" key="2">
    <source>
        <dbReference type="ARBA" id="ARBA00022448"/>
    </source>
</evidence>
<dbReference type="FunFam" id="1.20.5.580:FF:000002">
    <property type="entry name" value="Complexin, isoform AB"/>
    <property type="match status" value="1"/>
</dbReference>
<reference evidence="10" key="4">
    <citation type="submission" date="2025-04" db="UniProtKB">
        <authorList>
            <consortium name="RefSeq"/>
        </authorList>
    </citation>
    <scope>IDENTIFICATION</scope>
</reference>
<keyword evidence="3" id="KW-0268">Exocytosis</keyword>
<dbReference type="InterPro" id="IPR008849">
    <property type="entry name" value="Synaphin"/>
</dbReference>
<dbReference type="GO" id="GO:0016079">
    <property type="term" value="P:synaptic vesicle exocytosis"/>
    <property type="evidence" value="ECO:0000318"/>
    <property type="project" value="GO_Central"/>
</dbReference>
<feature type="compositionally biased region" description="Basic and acidic residues" evidence="7">
    <location>
        <begin position="99"/>
        <end position="110"/>
    </location>
</feature>
<protein>
    <submittedName>
        <fullName evidence="10">Complexin-2-like</fullName>
    </submittedName>
</protein>
<dbReference type="InParanoid" id="C3Y3Z5"/>
<dbReference type="EMBL" id="GG666484">
    <property type="protein sequence ID" value="EEN65021.1"/>
    <property type="molecule type" value="Genomic_DNA"/>
</dbReference>
<reference evidence="8" key="1">
    <citation type="journal article" date="2008" name="Nature">
        <title>The amphioxus genome and the evolution of the chordate karyotype.</title>
        <authorList>
            <consortium name="US DOE Joint Genome Institute (JGI-PGF)"/>
            <person name="Putnam N.H."/>
            <person name="Butts T."/>
            <person name="Ferrier D.E.K."/>
            <person name="Furlong R.F."/>
            <person name="Hellsten U."/>
            <person name="Kawashima T."/>
            <person name="Robinson-Rechavi M."/>
            <person name="Shoguchi E."/>
            <person name="Terry A."/>
            <person name="Yu J.-K."/>
            <person name="Benito-Gutierrez E.L."/>
            <person name="Dubchak I."/>
            <person name="Garcia-Fernandez J."/>
            <person name="Gibson-Brown J.J."/>
            <person name="Grigoriev I.V."/>
            <person name="Horton A.C."/>
            <person name="de Jong P.J."/>
            <person name="Jurka J."/>
            <person name="Kapitonov V.V."/>
            <person name="Kohara Y."/>
            <person name="Kuroki Y."/>
            <person name="Lindquist E."/>
            <person name="Lucas S."/>
            <person name="Osoegawa K."/>
            <person name="Pennacchio L.A."/>
            <person name="Salamov A.A."/>
            <person name="Satou Y."/>
            <person name="Sauka-Spengler T."/>
            <person name="Schmutz J."/>
            <person name="Shin-I T."/>
            <person name="Toyoda A."/>
            <person name="Bronner-Fraser M."/>
            <person name="Fujiyama A."/>
            <person name="Holland L.Z."/>
            <person name="Holland P.W.H."/>
            <person name="Satoh N."/>
            <person name="Rokhsar D.S."/>
        </authorList>
    </citation>
    <scope>NUCLEOTIDE SEQUENCE [LARGE SCALE GENOMIC DNA]</scope>
    <source>
        <strain evidence="8">S238N-H82</strain>
        <tissue evidence="8">Testes</tissue>
    </source>
</reference>
<dbReference type="Pfam" id="PF05835">
    <property type="entry name" value="Synaphin"/>
    <property type="match status" value="1"/>
</dbReference>
<comment type="similarity">
    <text evidence="1">Belongs to the complexin/synaphin family.</text>
</comment>
<dbReference type="RefSeq" id="XP_035672174.1">
    <property type="nucleotide sequence ID" value="XM_035816281.1"/>
</dbReference>
<comment type="function">
    <text evidence="6">Positively regulates a late step in synaptic vesicle exocytosis.</text>
</comment>
<reference evidence="10" key="2">
    <citation type="journal article" date="2016" name="Genome Biol. Evol.">
        <title>Conserved non-coding elements in the most distant genera of cephalochordates: the Goldilocks principle.</title>
        <authorList>
            <person name="Yue J.X."/>
            <person name="Kozmikova I."/>
            <person name="Ono H."/>
            <person name="Nossa C.W."/>
            <person name="Kozmik Z."/>
            <person name="Putnam N.H."/>
            <person name="Yu J.K."/>
            <person name="Holland L.Z."/>
        </authorList>
    </citation>
    <scope>NUCLEOTIDE SEQUENCE</scope>
</reference>
<dbReference type="AlphaFoldDB" id="C3Y3Z5"/>
<dbReference type="eggNOG" id="ENOG502RXXI">
    <property type="taxonomic scope" value="Eukaryota"/>
</dbReference>
<dbReference type="Gene3D" id="1.20.5.580">
    <property type="entry name" value="Single Helix bin"/>
    <property type="match status" value="1"/>
</dbReference>
<dbReference type="Proteomes" id="UP000001554">
    <property type="component" value="Chromosome 4"/>
</dbReference>
<dbReference type="PANTHER" id="PTHR16705:SF4">
    <property type="entry name" value="COMPLEXIN"/>
    <property type="match status" value="1"/>
</dbReference>
<evidence type="ECO:0000256" key="3">
    <source>
        <dbReference type="ARBA" id="ARBA00022483"/>
    </source>
</evidence>
<evidence type="ECO:0000256" key="4">
    <source>
        <dbReference type="ARBA" id="ARBA00022775"/>
    </source>
</evidence>
<evidence type="ECO:0000256" key="7">
    <source>
        <dbReference type="SAM" id="MobiDB-lite"/>
    </source>
</evidence>
<keyword evidence="5" id="KW-0175">Coiled coil</keyword>
<feature type="region of interest" description="Disordered" evidence="7">
    <location>
        <begin position="15"/>
        <end position="146"/>
    </location>
</feature>
<feature type="compositionally biased region" description="Acidic residues" evidence="7">
    <location>
        <begin position="115"/>
        <end position="125"/>
    </location>
</feature>
<reference evidence="9" key="3">
    <citation type="journal article" date="2020" name="Nat. Ecol. Evol.">
        <title>Deeply conserved synteny resolves early events in vertebrate evolution.</title>
        <authorList>
            <person name="Simakov O."/>
            <person name="Marletaz F."/>
            <person name="Yue J.X."/>
            <person name="O'Connell B."/>
            <person name="Jenkins J."/>
            <person name="Brandt A."/>
            <person name="Calef R."/>
            <person name="Tung C.H."/>
            <person name="Huang T.K."/>
            <person name="Schmutz J."/>
            <person name="Satoh N."/>
            <person name="Yu J.K."/>
            <person name="Putnam N.H."/>
            <person name="Green R.E."/>
            <person name="Rokhsar D.S."/>
        </authorList>
    </citation>
    <scope>NUCLEOTIDE SEQUENCE [LARGE SCALE GENOMIC DNA]</scope>
    <source>
        <strain evidence="9">S238N-H82</strain>
    </source>
</reference>
<proteinExistence type="inferred from homology"/>
<sequence>MAAFLAKQMLGDQMKELQNITGGGKDEEGDGEKKELTEDGQDPEVAEALRQQEEARKEKHRKMEEEREKVRSTIRDKYGLKKKEKEQPQEDQQQEVDEDGVRSLTREKKPPPGIGEEEEEEEGPLDELWKMFSEKFPSIAEKFSNK</sequence>
<accession>C3Y3Z5</accession>
<keyword evidence="2" id="KW-0813">Transport</keyword>
<dbReference type="OMA" id="HIRMEVE"/>
<evidence type="ECO:0000313" key="9">
    <source>
        <dbReference type="Proteomes" id="UP000001554"/>
    </source>
</evidence>
<evidence type="ECO:0000256" key="5">
    <source>
        <dbReference type="ARBA" id="ARBA00023054"/>
    </source>
</evidence>
<gene>
    <name evidence="10" type="primary">LOC118413110</name>
    <name evidence="8" type="ORF">BRAFLDRAFT_84827</name>
</gene>
<dbReference type="GO" id="GO:0043195">
    <property type="term" value="C:terminal bouton"/>
    <property type="evidence" value="ECO:0000318"/>
    <property type="project" value="GO_Central"/>
</dbReference>
<evidence type="ECO:0000313" key="10">
    <source>
        <dbReference type="RefSeq" id="XP_035672174.1"/>
    </source>
</evidence>
<dbReference type="SUPFAM" id="SSF58038">
    <property type="entry name" value="SNARE fusion complex"/>
    <property type="match status" value="1"/>
</dbReference>
<dbReference type="GO" id="GO:0000149">
    <property type="term" value="F:SNARE binding"/>
    <property type="evidence" value="ECO:0000318"/>
    <property type="project" value="GO_Central"/>
</dbReference>
<dbReference type="KEGG" id="bfo:118413110"/>
<evidence type="ECO:0000256" key="1">
    <source>
        <dbReference type="ARBA" id="ARBA00005396"/>
    </source>
</evidence>